<dbReference type="Gene3D" id="1.10.287.950">
    <property type="entry name" value="Methyl-accepting chemotaxis protein"/>
    <property type="match status" value="1"/>
</dbReference>
<keyword evidence="4 6" id="KW-0807">Transducer</keyword>
<dbReference type="InterPro" id="IPR004090">
    <property type="entry name" value="Chemotax_Me-accpt_rcpt"/>
</dbReference>
<comment type="subcellular location">
    <subcellularLocation>
        <location evidence="1">Cell membrane</location>
    </subcellularLocation>
</comment>
<evidence type="ECO:0000256" key="2">
    <source>
        <dbReference type="ARBA" id="ARBA00022475"/>
    </source>
</evidence>
<dbReference type="Pfam" id="PF00015">
    <property type="entry name" value="MCPsignal"/>
    <property type="match status" value="1"/>
</dbReference>
<dbReference type="RefSeq" id="WP_307203753.1">
    <property type="nucleotide sequence ID" value="NZ_JAUSSU010000004.1"/>
</dbReference>
<dbReference type="PANTHER" id="PTHR32089:SF112">
    <property type="entry name" value="LYSOZYME-LIKE PROTEIN-RELATED"/>
    <property type="match status" value="1"/>
</dbReference>
<dbReference type="InterPro" id="IPR004089">
    <property type="entry name" value="MCPsignal_dom"/>
</dbReference>
<feature type="transmembrane region" description="Helical" evidence="7">
    <location>
        <begin position="35"/>
        <end position="54"/>
    </location>
</feature>
<evidence type="ECO:0000259" key="9">
    <source>
        <dbReference type="PROSITE" id="PS50885"/>
    </source>
</evidence>
<organism evidence="10 11">
    <name type="scientific">Paenibacillus harenae</name>
    <dbReference type="NCBI Taxonomy" id="306543"/>
    <lineage>
        <taxon>Bacteria</taxon>
        <taxon>Bacillati</taxon>
        <taxon>Bacillota</taxon>
        <taxon>Bacilli</taxon>
        <taxon>Bacillales</taxon>
        <taxon>Paenibacillaceae</taxon>
        <taxon>Paenibacillus</taxon>
    </lineage>
</organism>
<dbReference type="PROSITE" id="PS50885">
    <property type="entry name" value="HAMP"/>
    <property type="match status" value="1"/>
</dbReference>
<proteinExistence type="inferred from homology"/>
<evidence type="ECO:0000256" key="5">
    <source>
        <dbReference type="ARBA" id="ARBA00029447"/>
    </source>
</evidence>
<dbReference type="PROSITE" id="PS50111">
    <property type="entry name" value="CHEMOTAXIS_TRANSDUC_2"/>
    <property type="match status" value="1"/>
</dbReference>
<sequence length="595" mass="64446">MKATSWGKAGLAKALQAVRQVSLNKSNGKKITTKLFAISAIITVFNLGAGAFIFTQNLSVASAVQESEKLSEAERNYQAVSGKMLKTMLRMIDVIENGTEEDNANAIKTDMETIPASLKQLAKQFIAMDKKYPPDEEGQKYVNQIKVLELAYNQLSTTSIDVNQLTAEEKSLRVSDLISVYTIIIDYSKEAMEKRLAADTRATQQSLNKSIDSANIIILVNIILLAVLPAVMIFGITRSIRTGLSGIMKRIDAYRNNQFTEQARLARADEFGEIDASLADMGNNLRETIKATIDVSGTVLGVSNQMTEKIGSNREASEQVKDQIESGKTSLLSQYDDASSISAVTEQISASSEEIAASSEYINGDMQKMKQASLSGSEQMAGVVLKVNETALQFDKLTAVFQIMTERYGNVSKSLAGIQDINTQTNLLSLNASIESARAGEHGRGFAVVAEEIRKMSGQTDAISKQITKELALIQADVAASGRTISQFSEVIKSTREASVTASETFQSIETQSGILSVQVSEISTAINEITQGMTHIVSAVDNLLEKSTEVNGQMGEISGLSDKQNGISDELSELSQRLTESSVALKERASVFKI</sequence>
<dbReference type="SUPFAM" id="SSF58104">
    <property type="entry name" value="Methyl-accepting chemotaxis protein (MCP) signaling domain"/>
    <property type="match status" value="1"/>
</dbReference>
<protein>
    <submittedName>
        <fullName evidence="10">Methyl-accepting chemotaxis protein</fullName>
    </submittedName>
</protein>
<dbReference type="PRINTS" id="PR00260">
    <property type="entry name" value="CHEMTRNSDUCR"/>
</dbReference>
<dbReference type="InterPro" id="IPR003660">
    <property type="entry name" value="HAMP_dom"/>
</dbReference>
<comment type="caution">
    <text evidence="10">The sequence shown here is derived from an EMBL/GenBank/DDBJ whole genome shotgun (WGS) entry which is preliminary data.</text>
</comment>
<keyword evidence="11" id="KW-1185">Reference proteome</keyword>
<gene>
    <name evidence="10" type="ORF">J2T15_002263</name>
</gene>
<evidence type="ECO:0000256" key="4">
    <source>
        <dbReference type="ARBA" id="ARBA00023224"/>
    </source>
</evidence>
<accession>A0ABT9TZM2</accession>
<keyword evidence="3 7" id="KW-0472">Membrane</keyword>
<dbReference type="Proteomes" id="UP001229346">
    <property type="component" value="Unassembled WGS sequence"/>
</dbReference>
<evidence type="ECO:0000256" key="6">
    <source>
        <dbReference type="PROSITE-ProRule" id="PRU00284"/>
    </source>
</evidence>
<evidence type="ECO:0000259" key="8">
    <source>
        <dbReference type="PROSITE" id="PS50111"/>
    </source>
</evidence>
<name>A0ABT9TZM2_PAEHA</name>
<dbReference type="EMBL" id="JAUSSU010000004">
    <property type="protein sequence ID" value="MDQ0112828.1"/>
    <property type="molecule type" value="Genomic_DNA"/>
</dbReference>
<reference evidence="10 11" key="1">
    <citation type="submission" date="2023-07" db="EMBL/GenBank/DDBJ databases">
        <title>Sorghum-associated microbial communities from plants grown in Nebraska, USA.</title>
        <authorList>
            <person name="Schachtman D."/>
        </authorList>
    </citation>
    <scope>NUCLEOTIDE SEQUENCE [LARGE SCALE GENOMIC DNA]</scope>
    <source>
        <strain evidence="10 11">CC482</strain>
    </source>
</reference>
<keyword evidence="2" id="KW-1003">Cell membrane</keyword>
<evidence type="ECO:0000313" key="11">
    <source>
        <dbReference type="Proteomes" id="UP001229346"/>
    </source>
</evidence>
<dbReference type="PANTHER" id="PTHR32089">
    <property type="entry name" value="METHYL-ACCEPTING CHEMOTAXIS PROTEIN MCPB"/>
    <property type="match status" value="1"/>
</dbReference>
<evidence type="ECO:0000313" key="10">
    <source>
        <dbReference type="EMBL" id="MDQ0112828.1"/>
    </source>
</evidence>
<evidence type="ECO:0000256" key="3">
    <source>
        <dbReference type="ARBA" id="ARBA00023136"/>
    </source>
</evidence>
<comment type="similarity">
    <text evidence="5">Belongs to the methyl-accepting chemotaxis (MCP) protein family.</text>
</comment>
<evidence type="ECO:0000256" key="1">
    <source>
        <dbReference type="ARBA" id="ARBA00004236"/>
    </source>
</evidence>
<feature type="transmembrane region" description="Helical" evidence="7">
    <location>
        <begin position="216"/>
        <end position="240"/>
    </location>
</feature>
<feature type="domain" description="HAMP" evidence="9">
    <location>
        <begin position="238"/>
        <end position="290"/>
    </location>
</feature>
<feature type="domain" description="Methyl-accepting transducer" evidence="8">
    <location>
        <begin position="309"/>
        <end position="545"/>
    </location>
</feature>
<evidence type="ECO:0000256" key="7">
    <source>
        <dbReference type="SAM" id="Phobius"/>
    </source>
</evidence>
<keyword evidence="7" id="KW-0812">Transmembrane</keyword>
<keyword evidence="7" id="KW-1133">Transmembrane helix</keyword>
<dbReference type="SMART" id="SM00283">
    <property type="entry name" value="MA"/>
    <property type="match status" value="1"/>
</dbReference>
<dbReference type="Gene3D" id="6.10.340.10">
    <property type="match status" value="1"/>
</dbReference>